<dbReference type="GO" id="GO:0016829">
    <property type="term" value="F:lyase activity"/>
    <property type="evidence" value="ECO:0007669"/>
    <property type="project" value="UniProtKB-KW"/>
</dbReference>
<gene>
    <name evidence="2" type="ORF">ACFO60_03870</name>
</gene>
<protein>
    <submittedName>
        <fullName evidence="2">DJ-1/PfpI family protein</fullName>
        <ecNumber evidence="2">4.2.1.-</ecNumber>
    </submittedName>
</protein>
<dbReference type="InterPro" id="IPR029062">
    <property type="entry name" value="Class_I_gatase-like"/>
</dbReference>
<evidence type="ECO:0000313" key="2">
    <source>
        <dbReference type="EMBL" id="MFC4529892.1"/>
    </source>
</evidence>
<dbReference type="Gene3D" id="3.40.50.880">
    <property type="match status" value="1"/>
</dbReference>
<dbReference type="PANTHER" id="PTHR43130">
    <property type="entry name" value="ARAC-FAMILY TRANSCRIPTIONAL REGULATOR"/>
    <property type="match status" value="1"/>
</dbReference>
<evidence type="ECO:0000259" key="1">
    <source>
        <dbReference type="Pfam" id="PF01965"/>
    </source>
</evidence>
<keyword evidence="2" id="KW-0456">Lyase</keyword>
<dbReference type="PANTHER" id="PTHR43130:SF2">
    <property type="entry name" value="DJ-1_PFPI DOMAIN-CONTAINING PROTEIN"/>
    <property type="match status" value="1"/>
</dbReference>
<comment type="caution">
    <text evidence="2">The sequence shown here is derived from an EMBL/GenBank/DDBJ whole genome shotgun (WGS) entry which is preliminary data.</text>
</comment>
<dbReference type="EMBL" id="JBHSFP010000002">
    <property type="protein sequence ID" value="MFC4529892.1"/>
    <property type="molecule type" value="Genomic_DNA"/>
</dbReference>
<keyword evidence="3" id="KW-1185">Reference proteome</keyword>
<dbReference type="Pfam" id="PF01965">
    <property type="entry name" value="DJ-1_PfpI"/>
    <property type="match status" value="1"/>
</dbReference>
<dbReference type="InterPro" id="IPR052158">
    <property type="entry name" value="INH-QAR"/>
</dbReference>
<sequence>MHIAIPLYAGYDAMDALGPYFVLRNIPGATVTFVAERPGVVADAEVTLTATASFADLPRPDVLVVPGTKDVTRGTADQALIHYVKTAHPTTTWTTSVCVGSLTLGAAGLLEGVKAATHWVARDLLTQYGARPVDERFVREGKIITSAGVLAGVDMALYLASLLADEDTAMAIQLGLEYAPRPPFNAGTPETAPAEITALLRSLLRPGCPADPPALGG</sequence>
<organism evidence="2 3">
    <name type="scientific">Sphaerisporangium dianthi</name>
    <dbReference type="NCBI Taxonomy" id="1436120"/>
    <lineage>
        <taxon>Bacteria</taxon>
        <taxon>Bacillati</taxon>
        <taxon>Actinomycetota</taxon>
        <taxon>Actinomycetes</taxon>
        <taxon>Streptosporangiales</taxon>
        <taxon>Streptosporangiaceae</taxon>
        <taxon>Sphaerisporangium</taxon>
    </lineage>
</organism>
<name>A0ABV9CB95_9ACTN</name>
<dbReference type="CDD" id="cd03139">
    <property type="entry name" value="GATase1_PfpI_2"/>
    <property type="match status" value="1"/>
</dbReference>
<dbReference type="Proteomes" id="UP001596004">
    <property type="component" value="Unassembled WGS sequence"/>
</dbReference>
<dbReference type="SUPFAM" id="SSF52317">
    <property type="entry name" value="Class I glutamine amidotransferase-like"/>
    <property type="match status" value="1"/>
</dbReference>
<dbReference type="RefSeq" id="WP_380836916.1">
    <property type="nucleotide sequence ID" value="NZ_JBHSFP010000002.1"/>
</dbReference>
<accession>A0ABV9CB95</accession>
<evidence type="ECO:0000313" key="3">
    <source>
        <dbReference type="Proteomes" id="UP001596004"/>
    </source>
</evidence>
<dbReference type="InterPro" id="IPR002818">
    <property type="entry name" value="DJ-1/PfpI"/>
</dbReference>
<proteinExistence type="predicted"/>
<dbReference type="EC" id="4.2.1.-" evidence="2"/>
<reference evidence="3" key="1">
    <citation type="journal article" date="2019" name="Int. J. Syst. Evol. Microbiol.">
        <title>The Global Catalogue of Microorganisms (GCM) 10K type strain sequencing project: providing services to taxonomists for standard genome sequencing and annotation.</title>
        <authorList>
            <consortium name="The Broad Institute Genomics Platform"/>
            <consortium name="The Broad Institute Genome Sequencing Center for Infectious Disease"/>
            <person name="Wu L."/>
            <person name="Ma J."/>
        </authorList>
    </citation>
    <scope>NUCLEOTIDE SEQUENCE [LARGE SCALE GENOMIC DNA]</scope>
    <source>
        <strain evidence="3">CGMCC 4.7132</strain>
    </source>
</reference>
<feature type="domain" description="DJ-1/PfpI" evidence="1">
    <location>
        <begin position="2"/>
        <end position="159"/>
    </location>
</feature>